<dbReference type="OrthoDB" id="572144at2"/>
<dbReference type="HOGENOM" id="CLU_129738_0_0_3"/>
<dbReference type="STRING" id="1173027.Mic7113_1260"/>
<gene>
    <name evidence="1" type="ORF">Mic7113_1260</name>
</gene>
<dbReference type="eggNOG" id="COG0835">
    <property type="taxonomic scope" value="Bacteria"/>
</dbReference>
<dbReference type="SUPFAM" id="SSF50341">
    <property type="entry name" value="CheW-like"/>
    <property type="match status" value="1"/>
</dbReference>
<proteinExistence type="predicted"/>
<evidence type="ECO:0008006" key="3">
    <source>
        <dbReference type="Google" id="ProtNLM"/>
    </source>
</evidence>
<protein>
    <recommendedName>
        <fullName evidence="3">Chemotaxis signal transduction protein</fullName>
    </recommendedName>
</protein>
<dbReference type="GO" id="GO:0007165">
    <property type="term" value="P:signal transduction"/>
    <property type="evidence" value="ECO:0007669"/>
    <property type="project" value="InterPro"/>
</dbReference>
<dbReference type="RefSeq" id="WP_015181309.1">
    <property type="nucleotide sequence ID" value="NC_019738.1"/>
</dbReference>
<dbReference type="Proteomes" id="UP000010471">
    <property type="component" value="Chromosome"/>
</dbReference>
<organism evidence="1 2">
    <name type="scientific">Allocoleopsis franciscana PCC 7113</name>
    <dbReference type="NCBI Taxonomy" id="1173027"/>
    <lineage>
        <taxon>Bacteria</taxon>
        <taxon>Bacillati</taxon>
        <taxon>Cyanobacteriota</taxon>
        <taxon>Cyanophyceae</taxon>
        <taxon>Coleofasciculales</taxon>
        <taxon>Coleofasciculaceae</taxon>
        <taxon>Allocoleopsis</taxon>
        <taxon>Allocoleopsis franciscana</taxon>
    </lineage>
</organism>
<dbReference type="InterPro" id="IPR036061">
    <property type="entry name" value="CheW-like_dom_sf"/>
</dbReference>
<evidence type="ECO:0000313" key="1">
    <source>
        <dbReference type="EMBL" id="AFZ17149.1"/>
    </source>
</evidence>
<sequence>MKNLLLQPKSTAADFRKSRQTAPSIKLIVFKIGNLNFALRIESVYKVVDRTPVYSSGLNHVGVAHMGDSLRDSSAAREITVVDLNWQFFQSSSMSESGGYLAIVQSTTGEFYGIPVVNTPVLIEVPLSMFRVLPESYRRADTLEVASHVAVIPQQGGTLTVFLLDVDLLLPLFQKLAAVK</sequence>
<keyword evidence="2" id="KW-1185">Reference proteome</keyword>
<dbReference type="GO" id="GO:0006935">
    <property type="term" value="P:chemotaxis"/>
    <property type="evidence" value="ECO:0007669"/>
    <property type="project" value="InterPro"/>
</dbReference>
<dbReference type="KEGG" id="mic:Mic7113_1260"/>
<dbReference type="AlphaFoldDB" id="K9WBL2"/>
<reference evidence="1 2" key="1">
    <citation type="submission" date="2012-06" db="EMBL/GenBank/DDBJ databases">
        <title>Finished chromosome of genome of Microcoleus sp. PCC 7113.</title>
        <authorList>
            <consortium name="US DOE Joint Genome Institute"/>
            <person name="Gugger M."/>
            <person name="Coursin T."/>
            <person name="Rippka R."/>
            <person name="Tandeau De Marsac N."/>
            <person name="Huntemann M."/>
            <person name="Wei C.-L."/>
            <person name="Han J."/>
            <person name="Detter J.C."/>
            <person name="Han C."/>
            <person name="Tapia R."/>
            <person name="Chen A."/>
            <person name="Kyrpides N."/>
            <person name="Mavromatis K."/>
            <person name="Markowitz V."/>
            <person name="Szeto E."/>
            <person name="Ivanova N."/>
            <person name="Pagani I."/>
            <person name="Pati A."/>
            <person name="Goodwin L."/>
            <person name="Nordberg H.P."/>
            <person name="Cantor M.N."/>
            <person name="Hua S.X."/>
            <person name="Woyke T."/>
            <person name="Kerfeld C.A."/>
        </authorList>
    </citation>
    <scope>NUCLEOTIDE SEQUENCE [LARGE SCALE GENOMIC DNA]</scope>
    <source>
        <strain evidence="1 2">PCC 7113</strain>
    </source>
</reference>
<dbReference type="EMBL" id="CP003630">
    <property type="protein sequence ID" value="AFZ17149.1"/>
    <property type="molecule type" value="Genomic_DNA"/>
</dbReference>
<evidence type="ECO:0000313" key="2">
    <source>
        <dbReference type="Proteomes" id="UP000010471"/>
    </source>
</evidence>
<name>K9WBL2_9CYAN</name>
<accession>K9WBL2</accession>